<evidence type="ECO:0000256" key="1">
    <source>
        <dbReference type="ARBA" id="ARBA00004651"/>
    </source>
</evidence>
<dbReference type="Pfam" id="PF00005">
    <property type="entry name" value="ABC_tran"/>
    <property type="match status" value="1"/>
</dbReference>
<dbReference type="InterPro" id="IPR003439">
    <property type="entry name" value="ABC_transporter-like_ATP-bd"/>
</dbReference>
<organism evidence="11 12">
    <name type="scientific">Paenibacillus wynnii</name>
    <dbReference type="NCBI Taxonomy" id="268407"/>
    <lineage>
        <taxon>Bacteria</taxon>
        <taxon>Bacillati</taxon>
        <taxon>Bacillota</taxon>
        <taxon>Bacilli</taxon>
        <taxon>Bacillales</taxon>
        <taxon>Paenibacillaceae</taxon>
        <taxon>Paenibacillus</taxon>
    </lineage>
</organism>
<dbReference type="Pfam" id="PF00664">
    <property type="entry name" value="ABC_membrane"/>
    <property type="match status" value="1"/>
</dbReference>
<dbReference type="FunFam" id="3.40.50.300:FF:000287">
    <property type="entry name" value="Multidrug ABC transporter ATP-binding protein"/>
    <property type="match status" value="1"/>
</dbReference>
<keyword evidence="3 8" id="KW-0812">Transmembrane</keyword>
<dbReference type="InterPro" id="IPR039421">
    <property type="entry name" value="Type_1_exporter"/>
</dbReference>
<evidence type="ECO:0008006" key="13">
    <source>
        <dbReference type="Google" id="ProtNLM"/>
    </source>
</evidence>
<dbReference type="GO" id="GO:0005886">
    <property type="term" value="C:plasma membrane"/>
    <property type="evidence" value="ECO:0007669"/>
    <property type="project" value="UniProtKB-SubCell"/>
</dbReference>
<feature type="transmembrane region" description="Helical" evidence="8">
    <location>
        <begin position="153"/>
        <end position="173"/>
    </location>
</feature>
<dbReference type="OrthoDB" id="9770415at2"/>
<dbReference type="InterPro" id="IPR017871">
    <property type="entry name" value="ABC_transporter-like_CS"/>
</dbReference>
<protein>
    <recommendedName>
        <fullName evidence="13">ABC transporter ATP-binding protein</fullName>
    </recommendedName>
</protein>
<dbReference type="Gene3D" id="3.40.50.300">
    <property type="entry name" value="P-loop containing nucleotide triphosphate hydrolases"/>
    <property type="match status" value="1"/>
</dbReference>
<evidence type="ECO:0000259" key="9">
    <source>
        <dbReference type="PROSITE" id="PS50893"/>
    </source>
</evidence>
<dbReference type="RefSeq" id="WP_036651138.1">
    <property type="nucleotide sequence ID" value="NZ_JQCR01000002.1"/>
</dbReference>
<evidence type="ECO:0000256" key="4">
    <source>
        <dbReference type="ARBA" id="ARBA00022741"/>
    </source>
</evidence>
<accession>A0A098MDY5</accession>
<dbReference type="GO" id="GO:0016887">
    <property type="term" value="F:ATP hydrolysis activity"/>
    <property type="evidence" value="ECO:0007669"/>
    <property type="project" value="InterPro"/>
</dbReference>
<evidence type="ECO:0000259" key="10">
    <source>
        <dbReference type="PROSITE" id="PS50929"/>
    </source>
</evidence>
<gene>
    <name evidence="11" type="ORF">PWYN_10815</name>
</gene>
<dbReference type="eggNOG" id="COG1132">
    <property type="taxonomic scope" value="Bacteria"/>
</dbReference>
<dbReference type="PANTHER" id="PTHR43394:SF1">
    <property type="entry name" value="ATP-BINDING CASSETTE SUB-FAMILY B MEMBER 10, MITOCHONDRIAL"/>
    <property type="match status" value="1"/>
</dbReference>
<evidence type="ECO:0000256" key="8">
    <source>
        <dbReference type="SAM" id="Phobius"/>
    </source>
</evidence>
<feature type="transmembrane region" description="Helical" evidence="8">
    <location>
        <begin position="78"/>
        <end position="99"/>
    </location>
</feature>
<evidence type="ECO:0000256" key="5">
    <source>
        <dbReference type="ARBA" id="ARBA00022840"/>
    </source>
</evidence>
<dbReference type="SMART" id="SM00382">
    <property type="entry name" value="AAA"/>
    <property type="match status" value="1"/>
</dbReference>
<dbReference type="InterPro" id="IPR011527">
    <property type="entry name" value="ABC1_TM_dom"/>
</dbReference>
<dbReference type="STRING" id="268407.PWYN_10815"/>
<dbReference type="Gene3D" id="1.20.1560.10">
    <property type="entry name" value="ABC transporter type 1, transmembrane domain"/>
    <property type="match status" value="1"/>
</dbReference>
<dbReference type="PROSITE" id="PS50929">
    <property type="entry name" value="ABC_TM1F"/>
    <property type="match status" value="1"/>
</dbReference>
<keyword evidence="12" id="KW-1185">Reference proteome</keyword>
<evidence type="ECO:0000313" key="11">
    <source>
        <dbReference type="EMBL" id="KGE19772.1"/>
    </source>
</evidence>
<dbReference type="GO" id="GO:0005524">
    <property type="term" value="F:ATP binding"/>
    <property type="evidence" value="ECO:0007669"/>
    <property type="project" value="UniProtKB-KW"/>
</dbReference>
<dbReference type="SUPFAM" id="SSF90123">
    <property type="entry name" value="ABC transporter transmembrane region"/>
    <property type="match status" value="1"/>
</dbReference>
<keyword evidence="7 8" id="KW-0472">Membrane</keyword>
<keyword evidence="4" id="KW-0547">Nucleotide-binding</keyword>
<dbReference type="InterPro" id="IPR027417">
    <property type="entry name" value="P-loop_NTPase"/>
</dbReference>
<reference evidence="11 12" key="2">
    <citation type="submission" date="2014-10" db="EMBL/GenBank/DDBJ databases">
        <title>Comparative genomics of the Paenibacillus odorifer group.</title>
        <authorList>
            <person name="Tsai Y.-C."/>
            <person name="Martin N."/>
            <person name="Korlach J."/>
            <person name="Wiedmann M."/>
        </authorList>
    </citation>
    <scope>NUCLEOTIDE SEQUENCE [LARGE SCALE GENOMIC DNA]</scope>
    <source>
        <strain evidence="11 12">DSM 18334</strain>
    </source>
</reference>
<evidence type="ECO:0000256" key="7">
    <source>
        <dbReference type="ARBA" id="ARBA00023136"/>
    </source>
</evidence>
<feature type="transmembrane region" description="Helical" evidence="8">
    <location>
        <begin position="262"/>
        <end position="286"/>
    </location>
</feature>
<dbReference type="PROSITE" id="PS00211">
    <property type="entry name" value="ABC_TRANSPORTER_1"/>
    <property type="match status" value="1"/>
</dbReference>
<dbReference type="PANTHER" id="PTHR43394">
    <property type="entry name" value="ATP-DEPENDENT PERMEASE MDL1, MITOCHONDRIAL"/>
    <property type="match status" value="1"/>
</dbReference>
<proteinExistence type="predicted"/>
<feature type="transmembrane region" description="Helical" evidence="8">
    <location>
        <begin position="38"/>
        <end position="58"/>
    </location>
</feature>
<dbReference type="Proteomes" id="UP000029734">
    <property type="component" value="Unassembled WGS sequence"/>
</dbReference>
<name>A0A098MDY5_9BACL</name>
<comment type="caution">
    <text evidence="11">The sequence shown here is derived from an EMBL/GenBank/DDBJ whole genome shotgun (WGS) entry which is preliminary data.</text>
</comment>
<feature type="domain" description="ABC transmembrane type-1" evidence="10">
    <location>
        <begin position="41"/>
        <end position="321"/>
    </location>
</feature>
<sequence length="619" mass="67879">MRILSQITAGFAKALPGIQESRRSFGRLFPYLWHYRRAYSALFMTLLFNVGMTLFSAWMLKHLTDAALNRDTDLIKRILLLGIAVSLLHIILQYIQVLLQNRTVNRIALDLRNDVFAKLMEVKFNFFGTMHTGELVSRVTRDVQQTCGAAGSYLLHLLIMPISIAATFVYLLYIDWRLSLVCLLLAPAAGLAGGVFSLKVRQNNKPMGELFGRMHAFLQDALSGYTVIRSIGLERHMKGKLRTYGEQIIGYEDREARLQGGLYAGSALIGTSSFLVCIGAGSFLVANGSLTVGSLLAFVSLMQVLVSPFSGLASQLGGLQRSLIAADRLWTLMDQPVDEPALTGNDKSAPSSPAIASESVSIRRLTGMIEFDNVSFSYHDGDDNVLRDISFSVPSGHTVALVGPSGAGKTTLFHLTHGFQQPKSGRIFIQGRDLALMERTESQAMFAYVPQETHLFEGTIRDNIALGSLNASNTDIIAAAEAANAAPFINGLPNGYDTDVGENGSSLSGGQRQRIAIARAILKDSPILLLDEATSSLDSEAEFLIRGALRQLMEGRTTLVIAHRLSTIRHADTILVLNQGQIVEQGRHDELLRRNGLYARMYRLQSDDLQWAEGSLIPF</sequence>
<evidence type="ECO:0000256" key="6">
    <source>
        <dbReference type="ARBA" id="ARBA00022989"/>
    </source>
</evidence>
<evidence type="ECO:0000256" key="2">
    <source>
        <dbReference type="ARBA" id="ARBA00022448"/>
    </source>
</evidence>
<dbReference type="GO" id="GO:0015421">
    <property type="term" value="F:ABC-type oligopeptide transporter activity"/>
    <property type="evidence" value="ECO:0007669"/>
    <property type="project" value="TreeGrafter"/>
</dbReference>
<evidence type="ECO:0000256" key="3">
    <source>
        <dbReference type="ARBA" id="ARBA00022692"/>
    </source>
</evidence>
<keyword evidence="2" id="KW-0813">Transport</keyword>
<reference evidence="11 12" key="1">
    <citation type="submission" date="2014-08" db="EMBL/GenBank/DDBJ databases">
        <authorList>
            <person name="den Bakker H.C."/>
        </authorList>
    </citation>
    <scope>NUCLEOTIDE SEQUENCE [LARGE SCALE GENOMIC DNA]</scope>
    <source>
        <strain evidence="11 12">DSM 18334</strain>
    </source>
</reference>
<dbReference type="InterPro" id="IPR003593">
    <property type="entry name" value="AAA+_ATPase"/>
</dbReference>
<dbReference type="InterPro" id="IPR036640">
    <property type="entry name" value="ABC1_TM_sf"/>
</dbReference>
<feature type="transmembrane region" description="Helical" evidence="8">
    <location>
        <begin position="180"/>
        <end position="198"/>
    </location>
</feature>
<keyword evidence="5" id="KW-0067">ATP-binding</keyword>
<dbReference type="EMBL" id="JQCR01000002">
    <property type="protein sequence ID" value="KGE19772.1"/>
    <property type="molecule type" value="Genomic_DNA"/>
</dbReference>
<feature type="domain" description="ABC transporter" evidence="9">
    <location>
        <begin position="369"/>
        <end position="604"/>
    </location>
</feature>
<dbReference type="PROSITE" id="PS50893">
    <property type="entry name" value="ABC_TRANSPORTER_2"/>
    <property type="match status" value="1"/>
</dbReference>
<evidence type="ECO:0000313" key="12">
    <source>
        <dbReference type="Proteomes" id="UP000029734"/>
    </source>
</evidence>
<dbReference type="AlphaFoldDB" id="A0A098MDY5"/>
<keyword evidence="6 8" id="KW-1133">Transmembrane helix</keyword>
<comment type="subcellular location">
    <subcellularLocation>
        <location evidence="1">Cell membrane</location>
        <topology evidence="1">Multi-pass membrane protein</topology>
    </subcellularLocation>
</comment>
<dbReference type="SUPFAM" id="SSF52540">
    <property type="entry name" value="P-loop containing nucleoside triphosphate hydrolases"/>
    <property type="match status" value="1"/>
</dbReference>
<dbReference type="CDD" id="cd07346">
    <property type="entry name" value="ABC_6TM_exporters"/>
    <property type="match status" value="1"/>
</dbReference>